<organism evidence="2">
    <name type="scientific">Anopheles darlingi</name>
    <name type="common">Mosquito</name>
    <dbReference type="NCBI Taxonomy" id="43151"/>
    <lineage>
        <taxon>Eukaryota</taxon>
        <taxon>Metazoa</taxon>
        <taxon>Ecdysozoa</taxon>
        <taxon>Arthropoda</taxon>
        <taxon>Hexapoda</taxon>
        <taxon>Insecta</taxon>
        <taxon>Pterygota</taxon>
        <taxon>Neoptera</taxon>
        <taxon>Endopterygota</taxon>
        <taxon>Diptera</taxon>
        <taxon>Nematocera</taxon>
        <taxon>Culicoidea</taxon>
        <taxon>Culicidae</taxon>
        <taxon>Anophelinae</taxon>
        <taxon>Anopheles</taxon>
    </lineage>
</organism>
<feature type="signal peptide" evidence="1">
    <location>
        <begin position="1"/>
        <end position="20"/>
    </location>
</feature>
<protein>
    <submittedName>
        <fullName evidence="2">Putative secreted protein</fullName>
    </submittedName>
</protein>
<evidence type="ECO:0000313" key="2">
    <source>
        <dbReference type="EMBL" id="MBW77247.1"/>
    </source>
</evidence>
<dbReference type="EMBL" id="GGFL01013069">
    <property type="protein sequence ID" value="MBW77247.1"/>
    <property type="molecule type" value="Transcribed_RNA"/>
</dbReference>
<evidence type="ECO:0000256" key="1">
    <source>
        <dbReference type="SAM" id="SignalP"/>
    </source>
</evidence>
<reference evidence="2" key="1">
    <citation type="submission" date="2018-01" db="EMBL/GenBank/DDBJ databases">
        <title>An insight into the sialome of Amazonian anophelines.</title>
        <authorList>
            <person name="Ribeiro J.M."/>
            <person name="Scarpassa V."/>
            <person name="Calvo E."/>
        </authorList>
    </citation>
    <scope>NUCLEOTIDE SEQUENCE</scope>
</reference>
<keyword evidence="1" id="KW-0732">Signal</keyword>
<feature type="chain" id="PRO_5014772933" evidence="1">
    <location>
        <begin position="21"/>
        <end position="71"/>
    </location>
</feature>
<accession>A0A2M4DI70</accession>
<dbReference type="AlphaFoldDB" id="A0A2M4DI70"/>
<name>A0A2M4DI70_ANODA</name>
<proteinExistence type="predicted"/>
<sequence length="71" mass="7639">MRAIISVSVSVFLFWGISLSLETTLQSENGNPQTHTKRFRLAGPVADGPRIPGSLRCVDSFAVPSLAMCGF</sequence>